<feature type="domain" description="Sodium/calcium exchanger membrane region" evidence="6">
    <location>
        <begin position="7"/>
        <end position="147"/>
    </location>
</feature>
<dbReference type="EMBL" id="CP040058">
    <property type="protein sequence ID" value="QCP34653.1"/>
    <property type="molecule type" value="Genomic_DNA"/>
</dbReference>
<protein>
    <submittedName>
        <fullName evidence="7">Inner membrane protein YrbG, predicted calcium/sodium:proton antiporter</fullName>
    </submittedName>
</protein>
<dbReference type="GO" id="GO:0008273">
    <property type="term" value="F:calcium, potassium:sodium antiporter activity"/>
    <property type="evidence" value="ECO:0007669"/>
    <property type="project" value="TreeGrafter"/>
</dbReference>
<name>A0A4P8IFJ3_9FIRM</name>
<evidence type="ECO:0000313" key="8">
    <source>
        <dbReference type="Proteomes" id="UP000298653"/>
    </source>
</evidence>
<dbReference type="OrthoDB" id="9794225at2"/>
<dbReference type="PANTHER" id="PTHR10846">
    <property type="entry name" value="SODIUM/POTASSIUM/CALCIUM EXCHANGER"/>
    <property type="match status" value="1"/>
</dbReference>
<dbReference type="RefSeq" id="WP_137328167.1">
    <property type="nucleotide sequence ID" value="NZ_CP040058.1"/>
</dbReference>
<feature type="transmembrane region" description="Helical" evidence="5">
    <location>
        <begin position="162"/>
        <end position="184"/>
    </location>
</feature>
<gene>
    <name evidence="7" type="ORF">AR1Y2_1199</name>
</gene>
<dbReference type="KEGG" id="arf:AR1Y2_1199"/>
<feature type="domain" description="Sodium/calcium exchanger membrane region" evidence="6">
    <location>
        <begin position="170"/>
        <end position="306"/>
    </location>
</feature>
<evidence type="ECO:0000256" key="1">
    <source>
        <dbReference type="ARBA" id="ARBA00004141"/>
    </source>
</evidence>
<keyword evidence="2 5" id="KW-0812">Transmembrane</keyword>
<comment type="subcellular location">
    <subcellularLocation>
        <location evidence="1">Membrane</location>
        <topology evidence="1">Multi-pass membrane protein</topology>
    </subcellularLocation>
</comment>
<dbReference type="InterPro" id="IPR004837">
    <property type="entry name" value="NaCa_Exmemb"/>
</dbReference>
<feature type="transmembrane region" description="Helical" evidence="5">
    <location>
        <begin position="37"/>
        <end position="64"/>
    </location>
</feature>
<keyword evidence="8" id="KW-1185">Reference proteome</keyword>
<dbReference type="GO" id="GO:0005262">
    <property type="term" value="F:calcium channel activity"/>
    <property type="evidence" value="ECO:0007669"/>
    <property type="project" value="TreeGrafter"/>
</dbReference>
<dbReference type="InterPro" id="IPR044880">
    <property type="entry name" value="NCX_ion-bd_dom_sf"/>
</dbReference>
<dbReference type="NCBIfam" id="TIGR00367">
    <property type="entry name" value="calcium/sodium antiporter"/>
    <property type="match status" value="1"/>
</dbReference>
<feature type="transmembrane region" description="Helical" evidence="5">
    <location>
        <begin position="204"/>
        <end position="227"/>
    </location>
</feature>
<feature type="transmembrane region" description="Helical" evidence="5">
    <location>
        <begin position="133"/>
        <end position="150"/>
    </location>
</feature>
<evidence type="ECO:0000256" key="3">
    <source>
        <dbReference type="ARBA" id="ARBA00022989"/>
    </source>
</evidence>
<dbReference type="Pfam" id="PF01699">
    <property type="entry name" value="Na_Ca_ex"/>
    <property type="match status" value="2"/>
</dbReference>
<feature type="transmembrane region" description="Helical" evidence="5">
    <location>
        <begin position="76"/>
        <end position="97"/>
    </location>
</feature>
<feature type="transmembrane region" description="Helical" evidence="5">
    <location>
        <begin position="6"/>
        <end position="25"/>
    </location>
</feature>
<keyword evidence="3 5" id="KW-1133">Transmembrane helix</keyword>
<evidence type="ECO:0000313" key="7">
    <source>
        <dbReference type="EMBL" id="QCP34653.1"/>
    </source>
</evidence>
<feature type="transmembrane region" description="Helical" evidence="5">
    <location>
        <begin position="294"/>
        <end position="310"/>
    </location>
</feature>
<organism evidence="7 8">
    <name type="scientific">Anaerostipes rhamnosivorans</name>
    <dbReference type="NCBI Taxonomy" id="1229621"/>
    <lineage>
        <taxon>Bacteria</taxon>
        <taxon>Bacillati</taxon>
        <taxon>Bacillota</taxon>
        <taxon>Clostridia</taxon>
        <taxon>Lachnospirales</taxon>
        <taxon>Lachnospiraceae</taxon>
        <taxon>Anaerostipes</taxon>
    </lineage>
</organism>
<evidence type="ECO:0000256" key="5">
    <source>
        <dbReference type="SAM" id="Phobius"/>
    </source>
</evidence>
<dbReference type="AlphaFoldDB" id="A0A4P8IFJ3"/>
<dbReference type="PANTHER" id="PTHR10846:SF8">
    <property type="entry name" value="INNER MEMBRANE PROTEIN YRBG"/>
    <property type="match status" value="1"/>
</dbReference>
<dbReference type="Gene3D" id="1.20.1420.30">
    <property type="entry name" value="NCX, central ion-binding region"/>
    <property type="match status" value="1"/>
</dbReference>
<dbReference type="Proteomes" id="UP000298653">
    <property type="component" value="Chromosome"/>
</dbReference>
<evidence type="ECO:0000256" key="2">
    <source>
        <dbReference type="ARBA" id="ARBA00022692"/>
    </source>
</evidence>
<feature type="transmembrane region" description="Helical" evidence="5">
    <location>
        <begin position="239"/>
        <end position="259"/>
    </location>
</feature>
<feature type="transmembrane region" description="Helical" evidence="5">
    <location>
        <begin position="109"/>
        <end position="127"/>
    </location>
</feature>
<dbReference type="GO" id="GO:0005886">
    <property type="term" value="C:plasma membrane"/>
    <property type="evidence" value="ECO:0007669"/>
    <property type="project" value="TreeGrafter"/>
</dbReference>
<dbReference type="InterPro" id="IPR004481">
    <property type="entry name" value="K/Na/Ca-exchanger"/>
</dbReference>
<sequence>MNLLPHIAFLVAGFILLMKGADYFVEGASMIAAKFGIPQIVIGLTIVACGTSAPEAAVSISAAFKGNVGITVGNILGSNIMNILLILGLTAVVCTVAIKEGTVKVEMPFVVVITVILTGMGIAGGSLSRLDGVILWALFFGFFVYLFRLTKKEGIEEGIEEVNASLLKMIVFTIGGLIAIVLGSDVTVDAATSIAKALSVSDRIIGLTVVAFGTSLPELVTSVTAAFKGKADIAVGNIVGSNIFNILFVVGTVAVIHPVPFDTSFIPDAAAAILSALLLWLLSSKDRKLTRGNGFIMLVCFAVYLAQLLLK</sequence>
<evidence type="ECO:0000259" key="6">
    <source>
        <dbReference type="Pfam" id="PF01699"/>
    </source>
</evidence>
<accession>A0A4P8IFJ3</accession>
<feature type="transmembrane region" description="Helical" evidence="5">
    <location>
        <begin position="265"/>
        <end position="282"/>
    </location>
</feature>
<dbReference type="GO" id="GO:0006874">
    <property type="term" value="P:intracellular calcium ion homeostasis"/>
    <property type="evidence" value="ECO:0007669"/>
    <property type="project" value="TreeGrafter"/>
</dbReference>
<evidence type="ECO:0000256" key="4">
    <source>
        <dbReference type="ARBA" id="ARBA00023136"/>
    </source>
</evidence>
<reference evidence="7 8" key="1">
    <citation type="submission" date="2019-05" db="EMBL/GenBank/DDBJ databases">
        <title>Complete genome sequencing of Anaerostipes rhamnosivorans.</title>
        <authorList>
            <person name="Bui T.P.N."/>
            <person name="de Vos W.M."/>
        </authorList>
    </citation>
    <scope>NUCLEOTIDE SEQUENCE [LARGE SCALE GENOMIC DNA]</scope>
    <source>
        <strain evidence="7 8">1y2</strain>
    </source>
</reference>
<keyword evidence="4 5" id="KW-0472">Membrane</keyword>
<proteinExistence type="predicted"/>